<keyword evidence="2" id="KW-0472">Membrane</keyword>
<feature type="compositionally biased region" description="Gly residues" evidence="1">
    <location>
        <begin position="125"/>
        <end position="155"/>
    </location>
</feature>
<feature type="compositionally biased region" description="Pro residues" evidence="1">
    <location>
        <begin position="102"/>
        <end position="115"/>
    </location>
</feature>
<keyword evidence="2" id="KW-0812">Transmembrane</keyword>
<evidence type="ECO:0000256" key="2">
    <source>
        <dbReference type="SAM" id="Phobius"/>
    </source>
</evidence>
<dbReference type="RefSeq" id="WP_247815691.1">
    <property type="nucleotide sequence ID" value="NZ_JAKRKC020000002.1"/>
</dbReference>
<feature type="transmembrane region" description="Helical" evidence="2">
    <location>
        <begin position="170"/>
        <end position="191"/>
    </location>
</feature>
<evidence type="ECO:0000256" key="1">
    <source>
        <dbReference type="SAM" id="MobiDB-lite"/>
    </source>
</evidence>
<reference evidence="3 4" key="1">
    <citation type="submission" date="2022-04" db="EMBL/GenBank/DDBJ databases">
        <title>Genome draft of Actinomadura sp. ATCC 31491.</title>
        <authorList>
            <person name="Shi X."/>
            <person name="Du Y."/>
        </authorList>
    </citation>
    <scope>NUCLEOTIDE SEQUENCE [LARGE SCALE GENOMIC DNA]</scope>
    <source>
        <strain evidence="3 4">ATCC 31491</strain>
    </source>
</reference>
<proteinExistence type="predicted"/>
<gene>
    <name evidence="3" type="ORF">MF672_041595</name>
</gene>
<feature type="region of interest" description="Disordered" evidence="1">
    <location>
        <begin position="99"/>
        <end position="164"/>
    </location>
</feature>
<accession>A0ABT0G6K9</accession>
<organism evidence="3 4">
    <name type="scientific">Actinomadura luzonensis</name>
    <dbReference type="NCBI Taxonomy" id="2805427"/>
    <lineage>
        <taxon>Bacteria</taxon>
        <taxon>Bacillati</taxon>
        <taxon>Actinomycetota</taxon>
        <taxon>Actinomycetes</taxon>
        <taxon>Streptosporangiales</taxon>
        <taxon>Thermomonosporaceae</taxon>
        <taxon>Actinomadura</taxon>
    </lineage>
</organism>
<protein>
    <recommendedName>
        <fullName evidence="5">XRE family transcriptional regulator</fullName>
    </recommendedName>
</protein>
<dbReference type="EMBL" id="JAKRKC020000002">
    <property type="protein sequence ID" value="MCK2220250.1"/>
    <property type="molecule type" value="Genomic_DNA"/>
</dbReference>
<comment type="caution">
    <text evidence="3">The sequence shown here is derived from an EMBL/GenBank/DDBJ whole genome shotgun (WGS) entry which is preliminary data.</text>
</comment>
<evidence type="ECO:0000313" key="4">
    <source>
        <dbReference type="Proteomes" id="UP001317259"/>
    </source>
</evidence>
<name>A0ABT0G6K9_9ACTN</name>
<evidence type="ECO:0008006" key="5">
    <source>
        <dbReference type="Google" id="ProtNLM"/>
    </source>
</evidence>
<evidence type="ECO:0000313" key="3">
    <source>
        <dbReference type="EMBL" id="MCK2220250.1"/>
    </source>
</evidence>
<keyword evidence="4" id="KW-1185">Reference proteome</keyword>
<dbReference type="Proteomes" id="UP001317259">
    <property type="component" value="Unassembled WGS sequence"/>
</dbReference>
<sequence length="373" mass="38888">MSAHLDDAGPDAVTCHEELVRLLHRQFVRSDASLRELQARAERAGGARLPRATCADMLAGRRFPKKAVMVAFLRACRLPADELPAWERAWERVRVTRTPALAGPPQPGDPSPGGPVTPAEDRDGGGAADGAGGVTGGSDGAAGGGTGSGQAGSAGGAPARGAGPVRRRGGAVLTAVLGVLVLAVPFGVLIGRRAASAPAARAAVAGAAGVADPGLVLTDDGRAFGPGGWSRFTVSVDPANTGVRLIRRLDAGVARQCALVEVDGNPAALWRPLPGDDTYKWRDQVVELPPALTAGRASLTVVNRFLSSSLGFNEFLYVVEHRLGGVWRRADRLDVGPAHTADEAAHGYRNARQGWAHFQTFAYPPRAEDRRTR</sequence>
<keyword evidence="2" id="KW-1133">Transmembrane helix</keyword>